<dbReference type="HOGENOM" id="CLU_079400_0_0_1"/>
<dbReference type="AlphaFoldDB" id="A0A0C3P0F6"/>
<accession>A0A0C3P0F6</accession>
<organism evidence="3 4">
    <name type="scientific">Pisolithus tinctorius Marx 270</name>
    <dbReference type="NCBI Taxonomy" id="870435"/>
    <lineage>
        <taxon>Eukaryota</taxon>
        <taxon>Fungi</taxon>
        <taxon>Dikarya</taxon>
        <taxon>Basidiomycota</taxon>
        <taxon>Agaricomycotina</taxon>
        <taxon>Agaricomycetes</taxon>
        <taxon>Agaricomycetidae</taxon>
        <taxon>Boletales</taxon>
        <taxon>Sclerodermatineae</taxon>
        <taxon>Pisolithaceae</taxon>
        <taxon>Pisolithus</taxon>
    </lineage>
</organism>
<dbReference type="Gene3D" id="1.10.3520.10">
    <property type="entry name" value="Glycolipid transfer protein"/>
    <property type="match status" value="1"/>
</dbReference>
<evidence type="ECO:0000256" key="1">
    <source>
        <dbReference type="ARBA" id="ARBA00022448"/>
    </source>
</evidence>
<dbReference type="GO" id="GO:0005829">
    <property type="term" value="C:cytosol"/>
    <property type="evidence" value="ECO:0007669"/>
    <property type="project" value="TreeGrafter"/>
</dbReference>
<dbReference type="Proteomes" id="UP000054217">
    <property type="component" value="Unassembled WGS sequence"/>
</dbReference>
<dbReference type="GO" id="GO:0016020">
    <property type="term" value="C:membrane"/>
    <property type="evidence" value="ECO:0007669"/>
    <property type="project" value="TreeGrafter"/>
</dbReference>
<dbReference type="InParanoid" id="A0A0C3P0F6"/>
<protein>
    <recommendedName>
        <fullName evidence="2">Glycolipid transfer protein domain-containing protein</fullName>
    </recommendedName>
</protein>
<dbReference type="EMBL" id="KN831993">
    <property type="protein sequence ID" value="KIO00799.1"/>
    <property type="molecule type" value="Genomic_DNA"/>
</dbReference>
<dbReference type="FunFam" id="1.10.3520.10:FF:000001">
    <property type="entry name" value="Pleckstrin domain-containing family A member 8"/>
    <property type="match status" value="1"/>
</dbReference>
<dbReference type="PANTHER" id="PTHR10219">
    <property type="entry name" value="GLYCOLIPID TRANSFER PROTEIN-RELATED"/>
    <property type="match status" value="1"/>
</dbReference>
<reference evidence="4" key="2">
    <citation type="submission" date="2015-01" db="EMBL/GenBank/DDBJ databases">
        <title>Evolutionary Origins and Diversification of the Mycorrhizal Mutualists.</title>
        <authorList>
            <consortium name="DOE Joint Genome Institute"/>
            <consortium name="Mycorrhizal Genomics Consortium"/>
            <person name="Kohler A."/>
            <person name="Kuo A."/>
            <person name="Nagy L.G."/>
            <person name="Floudas D."/>
            <person name="Copeland A."/>
            <person name="Barry K.W."/>
            <person name="Cichocki N."/>
            <person name="Veneault-Fourrey C."/>
            <person name="LaButti K."/>
            <person name="Lindquist E.A."/>
            <person name="Lipzen A."/>
            <person name="Lundell T."/>
            <person name="Morin E."/>
            <person name="Murat C."/>
            <person name="Riley R."/>
            <person name="Ohm R."/>
            <person name="Sun H."/>
            <person name="Tunlid A."/>
            <person name="Henrissat B."/>
            <person name="Grigoriev I.V."/>
            <person name="Hibbett D.S."/>
            <person name="Martin F."/>
        </authorList>
    </citation>
    <scope>NUCLEOTIDE SEQUENCE [LARGE SCALE GENOMIC DNA]</scope>
    <source>
        <strain evidence="4">Marx 270</strain>
    </source>
</reference>
<dbReference type="InterPro" id="IPR014830">
    <property type="entry name" value="Glycolipid_transfer_prot_dom"/>
</dbReference>
<dbReference type="OrthoDB" id="205255at2759"/>
<evidence type="ECO:0000259" key="2">
    <source>
        <dbReference type="Pfam" id="PF08718"/>
    </source>
</evidence>
<dbReference type="GO" id="GO:1902388">
    <property type="term" value="F:ceramide 1-phosphate transfer activity"/>
    <property type="evidence" value="ECO:0007669"/>
    <property type="project" value="TreeGrafter"/>
</dbReference>
<evidence type="ECO:0000313" key="4">
    <source>
        <dbReference type="Proteomes" id="UP000054217"/>
    </source>
</evidence>
<proteinExistence type="predicted"/>
<keyword evidence="1" id="KW-0813">Transport</keyword>
<gene>
    <name evidence="3" type="ORF">M404DRAFT_151801</name>
</gene>
<sequence length="206" mass="23027">MAPFLESVRSFADVPITADGVDTLAFLEASEGVVKLFKLLENPAFKPVVDDLEGNITKVRTRYNSHPSQSSTLELLLFTEHTTEKKQPASGGLMWLLRGLAFTFRALQAAQTNIQTKLSEAFTEGYEKTLKGYHNFVVKGIFAVAMTACPYRKTFYDKLASDPAGGPPVPADKLNEELNVWLTALEKILVRMKKVYEEKKYGDVRM</sequence>
<reference evidence="3 4" key="1">
    <citation type="submission" date="2014-04" db="EMBL/GenBank/DDBJ databases">
        <authorList>
            <consortium name="DOE Joint Genome Institute"/>
            <person name="Kuo A."/>
            <person name="Kohler A."/>
            <person name="Costa M.D."/>
            <person name="Nagy L.G."/>
            <person name="Floudas D."/>
            <person name="Copeland A."/>
            <person name="Barry K.W."/>
            <person name="Cichocki N."/>
            <person name="Veneault-Fourrey C."/>
            <person name="LaButti K."/>
            <person name="Lindquist E.A."/>
            <person name="Lipzen A."/>
            <person name="Lundell T."/>
            <person name="Morin E."/>
            <person name="Murat C."/>
            <person name="Sun H."/>
            <person name="Tunlid A."/>
            <person name="Henrissat B."/>
            <person name="Grigoriev I.V."/>
            <person name="Hibbett D.S."/>
            <person name="Martin F."/>
            <person name="Nordberg H.P."/>
            <person name="Cantor M.N."/>
            <person name="Hua S.X."/>
        </authorList>
    </citation>
    <scope>NUCLEOTIDE SEQUENCE [LARGE SCALE GENOMIC DNA]</scope>
    <source>
        <strain evidence="3 4">Marx 270</strain>
    </source>
</reference>
<dbReference type="PANTHER" id="PTHR10219:SF25">
    <property type="entry name" value="PLECKSTRIN HOMOLOGY DOMAIN-CONTAINING FAMILY A MEMBER 8"/>
    <property type="match status" value="1"/>
</dbReference>
<dbReference type="SUPFAM" id="SSF110004">
    <property type="entry name" value="Glycolipid transfer protein, GLTP"/>
    <property type="match status" value="1"/>
</dbReference>
<dbReference type="Pfam" id="PF08718">
    <property type="entry name" value="GLTP"/>
    <property type="match status" value="1"/>
</dbReference>
<dbReference type="STRING" id="870435.A0A0C3P0F6"/>
<name>A0A0C3P0F6_PISTI</name>
<evidence type="ECO:0000313" key="3">
    <source>
        <dbReference type="EMBL" id="KIO00799.1"/>
    </source>
</evidence>
<dbReference type="GO" id="GO:1902387">
    <property type="term" value="F:ceramide 1-phosphate binding"/>
    <property type="evidence" value="ECO:0007669"/>
    <property type="project" value="TreeGrafter"/>
</dbReference>
<feature type="domain" description="Glycolipid transfer protein" evidence="2">
    <location>
        <begin position="21"/>
        <end position="160"/>
    </location>
</feature>
<keyword evidence="4" id="KW-1185">Reference proteome</keyword>
<dbReference type="InterPro" id="IPR036497">
    <property type="entry name" value="GLTP_sf"/>
</dbReference>